<dbReference type="Gene3D" id="3.20.20.240">
    <property type="entry name" value="Methylmalonyl-CoA mutase"/>
    <property type="match status" value="1"/>
</dbReference>
<reference evidence="3" key="1">
    <citation type="journal article" date="2019" name="Int. J. Syst. Evol. Microbiol.">
        <title>The Global Catalogue of Microorganisms (GCM) 10K type strain sequencing project: providing services to taxonomists for standard genome sequencing and annotation.</title>
        <authorList>
            <consortium name="The Broad Institute Genomics Platform"/>
            <consortium name="The Broad Institute Genome Sequencing Center for Infectious Disease"/>
            <person name="Wu L."/>
            <person name="Ma J."/>
        </authorList>
    </citation>
    <scope>NUCLEOTIDE SEQUENCE [LARGE SCALE GENOMIC DNA]</scope>
    <source>
        <strain evidence="3">JCM 17841</strain>
    </source>
</reference>
<evidence type="ECO:0000313" key="2">
    <source>
        <dbReference type="EMBL" id="GAA4498420.1"/>
    </source>
</evidence>
<dbReference type="PANTHER" id="PTHR48101:SF1">
    <property type="entry name" value="METHYLMALONYL-COA MUTASE, LARGE SUBUNIT"/>
    <property type="match status" value="1"/>
</dbReference>
<name>A0ABP8Q9Y0_9BACT</name>
<accession>A0ABP8Q9Y0</accession>
<dbReference type="SUPFAM" id="SSF51703">
    <property type="entry name" value="Cobalamin (vitamin B12)-dependent enzymes"/>
    <property type="match status" value="1"/>
</dbReference>
<evidence type="ECO:0000259" key="1">
    <source>
        <dbReference type="Pfam" id="PF01642"/>
    </source>
</evidence>
<dbReference type="EMBL" id="BAABGQ010000005">
    <property type="protein sequence ID" value="GAA4498420.1"/>
    <property type="molecule type" value="Genomic_DNA"/>
</dbReference>
<dbReference type="Proteomes" id="UP001501243">
    <property type="component" value="Unassembled WGS sequence"/>
</dbReference>
<comment type="caution">
    <text evidence="2">The sequence shown here is derived from an EMBL/GenBank/DDBJ whole genome shotgun (WGS) entry which is preliminary data.</text>
</comment>
<organism evidence="2 3">
    <name type="scientific">Hymenobacter ginsengisoli</name>
    <dbReference type="NCBI Taxonomy" id="1051626"/>
    <lineage>
        <taxon>Bacteria</taxon>
        <taxon>Pseudomonadati</taxon>
        <taxon>Bacteroidota</taxon>
        <taxon>Cytophagia</taxon>
        <taxon>Cytophagales</taxon>
        <taxon>Hymenobacteraceae</taxon>
        <taxon>Hymenobacter</taxon>
    </lineage>
</organism>
<sequence length="601" mass="65459">MTDSSLPPTPPVSFPEFAPVSTAQWQAQLAREAKGADPASLRWTLPDGLVAEPFYHREALAALGGPPAPLPPRPAPCRNVVPLTVPAGTDGRLQIEQGADALARGAEGLHFHFSGDPASFAVGELATRLPLASTWLGYTVQQGPDLLLERLHTASNGEPLQGFLRYSPTTVPEGAELLPFRATLRRCIGLAREWPGFTALAVNGLYFGNRGATLTQQLAFSLSTATAMLSELPDEASGLTVADVARQLHLDFAIGPSYFPEIARLRAARRLWATLLHAYGLPAVGAATLPIHATTSAWTQTTLDPHTNLLRHTTEAMSAVLGGADSIQVAAFDCLYQAPNEFSARLARNLPVILKDEAHLDWVADPAAGSYFLETLTDELARAAWAEFQAFEAQGGMLQARARALEAVSQAGLEKFKRIATGQDVVVGTNRFQNHQEKFEFQPKQLLRSRDFDTTRATYPSEVLRLATALHFERRANQDKQATLVLLGGARVNEEIAEAFWHLLHPEQRTDTPPSASIAPDSYSVLFSKPKEATLMYAQPEQFDHLARVVQQVPAGHTFDIPSLITSDLATLLEAVRVFGFKEFVVEGHRTEEVLARLQGR</sequence>
<dbReference type="InterPro" id="IPR006099">
    <property type="entry name" value="MeMalonylCoA_mutase_a/b_cat"/>
</dbReference>
<proteinExistence type="predicted"/>
<protein>
    <recommendedName>
        <fullName evidence="1">Methylmalonyl-CoA mutase alpha/beta chain catalytic domain-containing protein</fullName>
    </recommendedName>
</protein>
<keyword evidence="3" id="KW-1185">Reference proteome</keyword>
<dbReference type="InterPro" id="IPR016176">
    <property type="entry name" value="Cbl-dep_enz_cat"/>
</dbReference>
<feature type="domain" description="Methylmalonyl-CoA mutase alpha/beta chain catalytic" evidence="1">
    <location>
        <begin position="191"/>
        <end position="442"/>
    </location>
</feature>
<dbReference type="Pfam" id="PF01642">
    <property type="entry name" value="MM_CoA_mutase"/>
    <property type="match status" value="1"/>
</dbReference>
<evidence type="ECO:0000313" key="3">
    <source>
        <dbReference type="Proteomes" id="UP001501243"/>
    </source>
</evidence>
<gene>
    <name evidence="2" type="ORF">GCM10023172_15360</name>
</gene>
<dbReference type="RefSeq" id="WP_208130776.1">
    <property type="nucleotide sequence ID" value="NZ_BAABGQ010000005.1"/>
</dbReference>
<dbReference type="PANTHER" id="PTHR48101">
    <property type="entry name" value="METHYLMALONYL-COA MUTASE, MITOCHONDRIAL-RELATED"/>
    <property type="match status" value="1"/>
</dbReference>